<feature type="domain" description="Methyltransferase type 11" evidence="1">
    <location>
        <begin position="60"/>
        <end position="132"/>
    </location>
</feature>
<keyword evidence="3" id="KW-1185">Reference proteome</keyword>
<reference evidence="2 3" key="1">
    <citation type="submission" date="2019-02" db="EMBL/GenBank/DDBJ databases">
        <title>Marinobacter halodurans sp. nov., a marine bacterium isolated from sea tidal flat.</title>
        <authorList>
            <person name="Yoo Y."/>
            <person name="Lee D.W."/>
            <person name="Kim B.S."/>
            <person name="Kim J.-J."/>
        </authorList>
    </citation>
    <scope>NUCLEOTIDE SEQUENCE [LARGE SCALE GENOMIC DNA]</scope>
    <source>
        <strain evidence="2 3">YJ-S3-2</strain>
    </source>
</reference>
<dbReference type="GO" id="GO:0032259">
    <property type="term" value="P:methylation"/>
    <property type="evidence" value="ECO:0007669"/>
    <property type="project" value="UniProtKB-KW"/>
</dbReference>
<dbReference type="InterPro" id="IPR029063">
    <property type="entry name" value="SAM-dependent_MTases_sf"/>
</dbReference>
<accession>A0ABY1ZLK4</accession>
<dbReference type="Pfam" id="PF08241">
    <property type="entry name" value="Methyltransf_11"/>
    <property type="match status" value="1"/>
</dbReference>
<sequence>MVGTSERDYTSQRDAFEGWFQSPLGRALLADQQVQVGQVVESLTGAHQLLVSISHRLPLATSSDFSHRMMTTPYWSAHLPDGTVVCDADELPFPNDSMDLVILHHTHDFSDQPHQVVREAARVLRSSGCLVVIGFNPFSLWGLRKLVSRHQQPPWSGRFVSSSRMEDWLSLLQFKVEEVSSHFYRPPISRVRALQRLMLIEKLGERLHLPAGAYYCIRAEKRVPARTAKRIRWRKPKPVVIPLAGAMGSSGVSRRQEHHR</sequence>
<dbReference type="RefSeq" id="WP_131482310.1">
    <property type="nucleotide sequence ID" value="NZ_SJDL01000019.1"/>
</dbReference>
<dbReference type="InterPro" id="IPR013216">
    <property type="entry name" value="Methyltransf_11"/>
</dbReference>
<proteinExistence type="predicted"/>
<dbReference type="EMBL" id="SJDL01000019">
    <property type="protein sequence ID" value="TBW54772.1"/>
    <property type="molecule type" value="Genomic_DNA"/>
</dbReference>
<evidence type="ECO:0000313" key="2">
    <source>
        <dbReference type="EMBL" id="TBW54772.1"/>
    </source>
</evidence>
<keyword evidence="2" id="KW-0489">Methyltransferase</keyword>
<gene>
    <name evidence="2" type="ORF">EZI54_12950</name>
</gene>
<organism evidence="2 3">
    <name type="scientific">Marinobacter halodurans</name>
    <dbReference type="NCBI Taxonomy" id="2528979"/>
    <lineage>
        <taxon>Bacteria</taxon>
        <taxon>Pseudomonadati</taxon>
        <taxon>Pseudomonadota</taxon>
        <taxon>Gammaproteobacteria</taxon>
        <taxon>Pseudomonadales</taxon>
        <taxon>Marinobacteraceae</taxon>
        <taxon>Marinobacter</taxon>
    </lineage>
</organism>
<dbReference type="GO" id="GO:0008168">
    <property type="term" value="F:methyltransferase activity"/>
    <property type="evidence" value="ECO:0007669"/>
    <property type="project" value="UniProtKB-KW"/>
</dbReference>
<dbReference type="Proteomes" id="UP000313645">
    <property type="component" value="Unassembled WGS sequence"/>
</dbReference>
<keyword evidence="2" id="KW-0808">Transferase</keyword>
<evidence type="ECO:0000313" key="3">
    <source>
        <dbReference type="Proteomes" id="UP000313645"/>
    </source>
</evidence>
<dbReference type="Gene3D" id="3.40.50.150">
    <property type="entry name" value="Vaccinia Virus protein VP39"/>
    <property type="match status" value="1"/>
</dbReference>
<protein>
    <submittedName>
        <fullName evidence="2">Class I SAM-dependent methyltransferase</fullName>
    </submittedName>
</protein>
<comment type="caution">
    <text evidence="2">The sequence shown here is derived from an EMBL/GenBank/DDBJ whole genome shotgun (WGS) entry which is preliminary data.</text>
</comment>
<dbReference type="SUPFAM" id="SSF53335">
    <property type="entry name" value="S-adenosyl-L-methionine-dependent methyltransferases"/>
    <property type="match status" value="1"/>
</dbReference>
<name>A0ABY1ZLK4_9GAMM</name>
<evidence type="ECO:0000259" key="1">
    <source>
        <dbReference type="Pfam" id="PF08241"/>
    </source>
</evidence>